<organism evidence="2 3">
    <name type="scientific">Cyanidioschyzon merolae (strain NIES-3377 / 10D)</name>
    <name type="common">Unicellular red alga</name>
    <dbReference type="NCBI Taxonomy" id="280699"/>
    <lineage>
        <taxon>Eukaryota</taxon>
        <taxon>Rhodophyta</taxon>
        <taxon>Bangiophyceae</taxon>
        <taxon>Cyanidiales</taxon>
        <taxon>Cyanidiaceae</taxon>
        <taxon>Cyanidioschyzon</taxon>
    </lineage>
</organism>
<dbReference type="RefSeq" id="XP_005536416.1">
    <property type="nucleotide sequence ID" value="XM_005536359.1"/>
</dbReference>
<dbReference type="Gramene" id="CMI266CT">
    <property type="protein sequence ID" value="CMI266CT"/>
    <property type="gene ID" value="CMI266C"/>
</dbReference>
<reference evidence="2 3" key="2">
    <citation type="journal article" date="2007" name="BMC Biol.">
        <title>A 100%-complete sequence reveals unusually simple genomic features in the hot-spring red alga Cyanidioschyzon merolae.</title>
        <authorList>
            <person name="Nozaki H."/>
            <person name="Takano H."/>
            <person name="Misumi O."/>
            <person name="Terasawa K."/>
            <person name="Matsuzaki M."/>
            <person name="Maruyama S."/>
            <person name="Nishida K."/>
            <person name="Yagisawa F."/>
            <person name="Yoshida Y."/>
            <person name="Fujiwara T."/>
            <person name="Takio S."/>
            <person name="Tamura K."/>
            <person name="Chung S.J."/>
            <person name="Nakamura S."/>
            <person name="Kuroiwa H."/>
            <person name="Tanaka K."/>
            <person name="Sato N."/>
            <person name="Kuroiwa T."/>
        </authorList>
    </citation>
    <scope>NUCLEOTIDE SEQUENCE [LARGE SCALE GENOMIC DNA]</scope>
    <source>
        <strain evidence="2 3">10D</strain>
    </source>
</reference>
<dbReference type="OrthoDB" id="10339234at2759"/>
<accession>M1V565</accession>
<protein>
    <submittedName>
        <fullName evidence="2">Uncharacterized protein</fullName>
    </submittedName>
</protein>
<name>M1V565_CYAM1</name>
<dbReference type="Proteomes" id="UP000007014">
    <property type="component" value="Chromosome 9"/>
</dbReference>
<feature type="region of interest" description="Disordered" evidence="1">
    <location>
        <begin position="1"/>
        <end position="25"/>
    </location>
</feature>
<dbReference type="AlphaFoldDB" id="M1V565"/>
<dbReference type="GeneID" id="16993609"/>
<evidence type="ECO:0000256" key="1">
    <source>
        <dbReference type="SAM" id="MobiDB-lite"/>
    </source>
</evidence>
<gene>
    <name evidence="2" type="ORF">CYME_CMI266C</name>
</gene>
<dbReference type="KEGG" id="cme:CYME_CMI266C"/>
<keyword evidence="3" id="KW-1185">Reference proteome</keyword>
<evidence type="ECO:0000313" key="3">
    <source>
        <dbReference type="Proteomes" id="UP000007014"/>
    </source>
</evidence>
<dbReference type="HOGENOM" id="CLU_1328040_0_0_1"/>
<dbReference type="EMBL" id="AP006491">
    <property type="protein sequence ID" value="BAM80130.1"/>
    <property type="molecule type" value="Genomic_DNA"/>
</dbReference>
<sequence>MQLEGGTNDMNGLRQAASSEYLQRRSLPRKDAMDVLAEQLHAEQVRRERDAERQRLLEAARSHHSRTSLQRTNESSSSNEGSASTPMMGLPWPADSNHLQGHDHVMQPPEMWRVQAHGFLVGHQMHTNDHGGWWVERWGQRRVNASGPLTGDERNDYVRFGDKFGIDPDGCRWSEWWLELPERPGVARGYKWGRKTNGSEWNDQWER</sequence>
<reference evidence="2 3" key="1">
    <citation type="journal article" date="2004" name="Nature">
        <title>Genome sequence of the ultrasmall unicellular red alga Cyanidioschyzon merolae 10D.</title>
        <authorList>
            <person name="Matsuzaki M."/>
            <person name="Misumi O."/>
            <person name="Shin-i T."/>
            <person name="Maruyama S."/>
            <person name="Takahara M."/>
            <person name="Miyagishima S."/>
            <person name="Mori T."/>
            <person name="Nishida K."/>
            <person name="Yagisawa F."/>
            <person name="Nishida K."/>
            <person name="Yoshida Y."/>
            <person name="Nishimura Y."/>
            <person name="Nakao S."/>
            <person name="Kobayashi T."/>
            <person name="Momoyama Y."/>
            <person name="Higashiyama T."/>
            <person name="Minoda A."/>
            <person name="Sano M."/>
            <person name="Nomoto H."/>
            <person name="Oishi K."/>
            <person name="Hayashi H."/>
            <person name="Ohta F."/>
            <person name="Nishizaka S."/>
            <person name="Haga S."/>
            <person name="Miura S."/>
            <person name="Morishita T."/>
            <person name="Kabeya Y."/>
            <person name="Terasawa K."/>
            <person name="Suzuki Y."/>
            <person name="Ishii Y."/>
            <person name="Asakawa S."/>
            <person name="Takano H."/>
            <person name="Ohta N."/>
            <person name="Kuroiwa H."/>
            <person name="Tanaka K."/>
            <person name="Shimizu N."/>
            <person name="Sugano S."/>
            <person name="Sato N."/>
            <person name="Nozaki H."/>
            <person name="Ogasawara N."/>
            <person name="Kohara Y."/>
            <person name="Kuroiwa T."/>
        </authorList>
    </citation>
    <scope>NUCLEOTIDE SEQUENCE [LARGE SCALE GENOMIC DNA]</scope>
    <source>
        <strain evidence="2 3">10D</strain>
    </source>
</reference>
<feature type="region of interest" description="Disordered" evidence="1">
    <location>
        <begin position="59"/>
        <end position="90"/>
    </location>
</feature>
<proteinExistence type="predicted"/>
<feature type="compositionally biased region" description="Low complexity" evidence="1">
    <location>
        <begin position="73"/>
        <end position="84"/>
    </location>
</feature>
<evidence type="ECO:0000313" key="2">
    <source>
        <dbReference type="EMBL" id="BAM80130.1"/>
    </source>
</evidence>